<keyword evidence="3" id="KW-1185">Reference proteome</keyword>
<name>A0AAX2IIZ8_9FLAO</name>
<sequence length="149" mass="16520">MLQLKYLYLCRVIMNNTRFATAIHIMTLLSKFSQEWMTSDWLAGSINVNPVIVRKEIGVLKEAGLIISKKGKEGGSQLAKDASEISISEIYSAVKNSDVLGKKNNSPNPACPVGKNINSHLGQLFTETDVLVCQFLGDKSLKEFTEHFD</sequence>
<dbReference type="GO" id="GO:0003700">
    <property type="term" value="F:DNA-binding transcription factor activity"/>
    <property type="evidence" value="ECO:0007669"/>
    <property type="project" value="TreeGrafter"/>
</dbReference>
<dbReference type="Pfam" id="PF02082">
    <property type="entry name" value="Rrf2"/>
    <property type="match status" value="1"/>
</dbReference>
<reference evidence="2 4" key="2">
    <citation type="submission" date="2018-06" db="EMBL/GenBank/DDBJ databases">
        <authorList>
            <consortium name="Pathogen Informatics"/>
            <person name="Doyle S."/>
        </authorList>
    </citation>
    <scope>NUCLEOTIDE SEQUENCE [LARGE SCALE GENOMIC DNA]</scope>
    <source>
        <strain evidence="2 4">NCTC11212</strain>
    </source>
</reference>
<dbReference type="EMBL" id="FUZE01000002">
    <property type="protein sequence ID" value="SKB50679.1"/>
    <property type="molecule type" value="Genomic_DNA"/>
</dbReference>
<dbReference type="GO" id="GO:0005829">
    <property type="term" value="C:cytosol"/>
    <property type="evidence" value="ECO:0007669"/>
    <property type="project" value="TreeGrafter"/>
</dbReference>
<dbReference type="PROSITE" id="PS51197">
    <property type="entry name" value="HTH_RRF2_2"/>
    <property type="match status" value="1"/>
</dbReference>
<dbReference type="EMBL" id="UAVR01000008">
    <property type="protein sequence ID" value="SQA88955.1"/>
    <property type="molecule type" value="Genomic_DNA"/>
</dbReference>
<dbReference type="InterPro" id="IPR036390">
    <property type="entry name" value="WH_DNA-bd_sf"/>
</dbReference>
<proteinExistence type="predicted"/>
<dbReference type="AlphaFoldDB" id="A0AAX2IIZ8"/>
<dbReference type="InterPro" id="IPR000944">
    <property type="entry name" value="Tscrpt_reg_Rrf2"/>
</dbReference>
<evidence type="ECO:0000313" key="4">
    <source>
        <dbReference type="Proteomes" id="UP000251937"/>
    </source>
</evidence>
<dbReference type="Proteomes" id="UP000251937">
    <property type="component" value="Unassembled WGS sequence"/>
</dbReference>
<evidence type="ECO:0000313" key="3">
    <source>
        <dbReference type="Proteomes" id="UP000190669"/>
    </source>
</evidence>
<dbReference type="Gene3D" id="1.10.10.10">
    <property type="entry name" value="Winged helix-like DNA-binding domain superfamily/Winged helix DNA-binding domain"/>
    <property type="match status" value="1"/>
</dbReference>
<protein>
    <submittedName>
        <fullName evidence="2">HTH-type transcriptional regulator ywnA</fullName>
    </submittedName>
    <submittedName>
        <fullName evidence="1">Transcriptional regulator, BadM/Rrf2 family</fullName>
    </submittedName>
</protein>
<accession>A0AAX2IIZ8</accession>
<dbReference type="PANTHER" id="PTHR33221">
    <property type="entry name" value="WINGED HELIX-TURN-HELIX TRANSCRIPTIONAL REGULATOR, RRF2 FAMILY"/>
    <property type="match status" value="1"/>
</dbReference>
<dbReference type="Proteomes" id="UP000190669">
    <property type="component" value="Unassembled WGS sequence"/>
</dbReference>
<reference evidence="1 3" key="1">
    <citation type="submission" date="2017-02" db="EMBL/GenBank/DDBJ databases">
        <authorList>
            <person name="Varghese N."/>
            <person name="Submissions S."/>
        </authorList>
    </citation>
    <scope>NUCLEOTIDE SEQUENCE [LARGE SCALE GENOMIC DNA]</scope>
    <source>
        <strain evidence="1 3">DSM 16775</strain>
    </source>
</reference>
<organism evidence="2 4">
    <name type="scientific">Chryseobacterium balustinum</name>
    <dbReference type="NCBI Taxonomy" id="246"/>
    <lineage>
        <taxon>Bacteria</taxon>
        <taxon>Pseudomonadati</taxon>
        <taxon>Bacteroidota</taxon>
        <taxon>Flavobacteriia</taxon>
        <taxon>Flavobacteriales</taxon>
        <taxon>Weeksellaceae</taxon>
        <taxon>Chryseobacterium group</taxon>
        <taxon>Chryseobacterium</taxon>
    </lineage>
</organism>
<dbReference type="InterPro" id="IPR036388">
    <property type="entry name" value="WH-like_DNA-bd_sf"/>
</dbReference>
<dbReference type="SUPFAM" id="SSF46785">
    <property type="entry name" value="Winged helix' DNA-binding domain"/>
    <property type="match status" value="1"/>
</dbReference>
<gene>
    <name evidence="2" type="primary">ywnA</name>
    <name evidence="2" type="ORF">NCTC11212_01513</name>
    <name evidence="1" type="ORF">SAMN05421800_102324</name>
</gene>
<evidence type="ECO:0000313" key="2">
    <source>
        <dbReference type="EMBL" id="SQA88955.1"/>
    </source>
</evidence>
<dbReference type="PANTHER" id="PTHR33221:SF15">
    <property type="entry name" value="HTH-TYPE TRANSCRIPTIONAL REGULATOR YWGB-RELATED"/>
    <property type="match status" value="1"/>
</dbReference>
<comment type="caution">
    <text evidence="2">The sequence shown here is derived from an EMBL/GenBank/DDBJ whole genome shotgun (WGS) entry which is preliminary data.</text>
</comment>
<evidence type="ECO:0000313" key="1">
    <source>
        <dbReference type="EMBL" id="SKB50679.1"/>
    </source>
</evidence>